<dbReference type="SUPFAM" id="SSF53850">
    <property type="entry name" value="Periplasmic binding protein-like II"/>
    <property type="match status" value="1"/>
</dbReference>
<keyword evidence="7" id="KW-1185">Reference proteome</keyword>
<dbReference type="Pfam" id="PF00126">
    <property type="entry name" value="HTH_1"/>
    <property type="match status" value="1"/>
</dbReference>
<dbReference type="InterPro" id="IPR036390">
    <property type="entry name" value="WH_DNA-bd_sf"/>
</dbReference>
<dbReference type="RefSeq" id="WP_137643011.1">
    <property type="nucleotide sequence ID" value="NZ_BJEA01000012.1"/>
</dbReference>
<comment type="similarity">
    <text evidence="1">Belongs to the LysR transcriptional regulatory family.</text>
</comment>
<keyword evidence="3" id="KW-0238">DNA-binding</keyword>
<keyword evidence="2" id="KW-0805">Transcription regulation</keyword>
<evidence type="ECO:0000256" key="1">
    <source>
        <dbReference type="ARBA" id="ARBA00009437"/>
    </source>
</evidence>
<name>A0ABV5WUT0_9LACO</name>
<accession>A0ABV5WUT0</accession>
<dbReference type="PROSITE" id="PS50931">
    <property type="entry name" value="HTH_LYSR"/>
    <property type="match status" value="1"/>
</dbReference>
<dbReference type="PANTHER" id="PTHR30346:SF28">
    <property type="entry name" value="HTH-TYPE TRANSCRIPTIONAL REGULATOR CYNR"/>
    <property type="match status" value="1"/>
</dbReference>
<dbReference type="InterPro" id="IPR000847">
    <property type="entry name" value="LysR_HTH_N"/>
</dbReference>
<feature type="domain" description="HTH lysR-type" evidence="5">
    <location>
        <begin position="2"/>
        <end position="59"/>
    </location>
</feature>
<dbReference type="Gene3D" id="1.10.10.10">
    <property type="entry name" value="Winged helix-like DNA-binding domain superfamily/Winged helix DNA-binding domain"/>
    <property type="match status" value="1"/>
</dbReference>
<evidence type="ECO:0000256" key="4">
    <source>
        <dbReference type="ARBA" id="ARBA00023163"/>
    </source>
</evidence>
<dbReference type="PANTHER" id="PTHR30346">
    <property type="entry name" value="TRANSCRIPTIONAL DUAL REGULATOR HCAR-RELATED"/>
    <property type="match status" value="1"/>
</dbReference>
<sequence>MLNNDLLLALVTFARTQTLAKTAAALHVTQPTVTRGMQKLESDLNVQLFNRQPNKITLTATGKLAATSAAQLLHDQQAFVTQLQNFERNQQRLVVMATLPGPLVMLDARQSQLPANLTVDSTLITDDQLAATLTNRRARLIFSNQEVQTATIESRFLGIESLVVHLQKFMYQANQPTITFKELRGLSFVMLDNIGDWRHVSQQLIPDAKFLYQDDQSSFQEIAKYSDFPYFSTNVSLLRDEVRRQTTDDNRVAIPISDEAAHMPIYMSYLKSDHAALRHLMDQFVKWWPAAT</sequence>
<dbReference type="Gene3D" id="3.40.190.10">
    <property type="entry name" value="Periplasmic binding protein-like II"/>
    <property type="match status" value="2"/>
</dbReference>
<organism evidence="6 7">
    <name type="scientific">Lactiplantibacillus modestisalitolerans</name>
    <dbReference type="NCBI Taxonomy" id="1457219"/>
    <lineage>
        <taxon>Bacteria</taxon>
        <taxon>Bacillati</taxon>
        <taxon>Bacillota</taxon>
        <taxon>Bacilli</taxon>
        <taxon>Lactobacillales</taxon>
        <taxon>Lactobacillaceae</taxon>
        <taxon>Lactiplantibacillus</taxon>
    </lineage>
</organism>
<evidence type="ECO:0000259" key="5">
    <source>
        <dbReference type="PROSITE" id="PS50931"/>
    </source>
</evidence>
<protein>
    <submittedName>
        <fullName evidence="6">LysR family transcriptional regulator</fullName>
    </submittedName>
</protein>
<dbReference type="InterPro" id="IPR036388">
    <property type="entry name" value="WH-like_DNA-bd_sf"/>
</dbReference>
<proteinExistence type="inferred from homology"/>
<dbReference type="Proteomes" id="UP001589691">
    <property type="component" value="Unassembled WGS sequence"/>
</dbReference>
<evidence type="ECO:0000313" key="7">
    <source>
        <dbReference type="Proteomes" id="UP001589691"/>
    </source>
</evidence>
<gene>
    <name evidence="6" type="ORF">ACFFLI_06875</name>
</gene>
<keyword evidence="4" id="KW-0804">Transcription</keyword>
<dbReference type="SUPFAM" id="SSF46785">
    <property type="entry name" value="Winged helix' DNA-binding domain"/>
    <property type="match status" value="1"/>
</dbReference>
<reference evidence="6 7" key="1">
    <citation type="submission" date="2024-09" db="EMBL/GenBank/DDBJ databases">
        <authorList>
            <person name="Sun Q."/>
            <person name="Mori K."/>
        </authorList>
    </citation>
    <scope>NUCLEOTIDE SEQUENCE [LARGE SCALE GENOMIC DNA]</scope>
    <source>
        <strain evidence="6 7">TBRC 4576</strain>
    </source>
</reference>
<dbReference type="EMBL" id="JBHLZY010000018">
    <property type="protein sequence ID" value="MFB9769585.1"/>
    <property type="molecule type" value="Genomic_DNA"/>
</dbReference>
<evidence type="ECO:0000256" key="3">
    <source>
        <dbReference type="ARBA" id="ARBA00023125"/>
    </source>
</evidence>
<evidence type="ECO:0000313" key="6">
    <source>
        <dbReference type="EMBL" id="MFB9769585.1"/>
    </source>
</evidence>
<dbReference type="PRINTS" id="PR00039">
    <property type="entry name" value="HTHLYSR"/>
</dbReference>
<comment type="caution">
    <text evidence="6">The sequence shown here is derived from an EMBL/GenBank/DDBJ whole genome shotgun (WGS) entry which is preliminary data.</text>
</comment>
<evidence type="ECO:0000256" key="2">
    <source>
        <dbReference type="ARBA" id="ARBA00023015"/>
    </source>
</evidence>